<evidence type="ECO:0000256" key="6">
    <source>
        <dbReference type="ARBA" id="ARBA00048348"/>
    </source>
</evidence>
<dbReference type="SUPFAM" id="SSF51069">
    <property type="entry name" value="Carbonic anhydrase"/>
    <property type="match status" value="1"/>
</dbReference>
<dbReference type="InterPro" id="IPR041891">
    <property type="entry name" value="Alpha_CA_prokaryot-like"/>
</dbReference>
<organism evidence="9 10">
    <name type="scientific">Vitrella brassicaformis (strain CCMP3155)</name>
    <dbReference type="NCBI Taxonomy" id="1169540"/>
    <lineage>
        <taxon>Eukaryota</taxon>
        <taxon>Sar</taxon>
        <taxon>Alveolata</taxon>
        <taxon>Colpodellida</taxon>
        <taxon>Vitrellaceae</taxon>
        <taxon>Vitrella</taxon>
    </lineage>
</organism>
<gene>
    <name evidence="9" type="ORF">Vbra_17776</name>
</gene>
<evidence type="ECO:0000256" key="3">
    <source>
        <dbReference type="ARBA" id="ARBA00022723"/>
    </source>
</evidence>
<protein>
    <recommendedName>
        <fullName evidence="2">carbonic anhydrase</fullName>
        <ecNumber evidence="2">4.2.1.1</ecNumber>
    </recommendedName>
</protein>
<dbReference type="STRING" id="1169540.A0A0G4GGE7"/>
<dbReference type="OrthoDB" id="5986706at2759"/>
<feature type="chain" id="PRO_5005190635" description="carbonic anhydrase" evidence="7">
    <location>
        <begin position="20"/>
        <end position="309"/>
    </location>
</feature>
<dbReference type="PANTHER" id="PTHR18952">
    <property type="entry name" value="CARBONIC ANHYDRASE"/>
    <property type="match status" value="1"/>
</dbReference>
<keyword evidence="5" id="KW-0456">Lyase</keyword>
<dbReference type="PANTHER" id="PTHR18952:SF265">
    <property type="entry name" value="CARBONIC ANHYDRASE"/>
    <property type="match status" value="1"/>
</dbReference>
<dbReference type="GO" id="GO:0004089">
    <property type="term" value="F:carbonate dehydratase activity"/>
    <property type="evidence" value="ECO:0007669"/>
    <property type="project" value="UniProtKB-EC"/>
</dbReference>
<comment type="similarity">
    <text evidence="1">Belongs to the alpha-carbonic anhydrase family.</text>
</comment>
<dbReference type="Proteomes" id="UP000041254">
    <property type="component" value="Unassembled WGS sequence"/>
</dbReference>
<name>A0A0G4GGE7_VITBC</name>
<dbReference type="InterPro" id="IPR036398">
    <property type="entry name" value="CA_dom_sf"/>
</dbReference>
<feature type="signal peptide" evidence="7">
    <location>
        <begin position="1"/>
        <end position="19"/>
    </location>
</feature>
<evidence type="ECO:0000313" key="9">
    <source>
        <dbReference type="EMBL" id="CEM28688.1"/>
    </source>
</evidence>
<dbReference type="CDD" id="cd03124">
    <property type="entry name" value="alpha_CA_prokaryotic_like"/>
    <property type="match status" value="1"/>
</dbReference>
<dbReference type="EMBL" id="CDMY01000656">
    <property type="protein sequence ID" value="CEM28688.1"/>
    <property type="molecule type" value="Genomic_DNA"/>
</dbReference>
<evidence type="ECO:0000256" key="1">
    <source>
        <dbReference type="ARBA" id="ARBA00010718"/>
    </source>
</evidence>
<keyword evidence="3" id="KW-0479">Metal-binding</keyword>
<comment type="catalytic activity">
    <reaction evidence="6">
        <text>hydrogencarbonate + H(+) = CO2 + H2O</text>
        <dbReference type="Rhea" id="RHEA:10748"/>
        <dbReference type="ChEBI" id="CHEBI:15377"/>
        <dbReference type="ChEBI" id="CHEBI:15378"/>
        <dbReference type="ChEBI" id="CHEBI:16526"/>
        <dbReference type="ChEBI" id="CHEBI:17544"/>
        <dbReference type="EC" id="4.2.1.1"/>
    </reaction>
</comment>
<dbReference type="Pfam" id="PF00194">
    <property type="entry name" value="Carb_anhydrase"/>
    <property type="match status" value="1"/>
</dbReference>
<dbReference type="Gene3D" id="3.10.200.10">
    <property type="entry name" value="Alpha carbonic anhydrase"/>
    <property type="match status" value="1"/>
</dbReference>
<evidence type="ECO:0000313" key="10">
    <source>
        <dbReference type="Proteomes" id="UP000041254"/>
    </source>
</evidence>
<reference evidence="9 10" key="1">
    <citation type="submission" date="2014-11" db="EMBL/GenBank/DDBJ databases">
        <authorList>
            <person name="Zhu J."/>
            <person name="Qi W."/>
            <person name="Song R."/>
        </authorList>
    </citation>
    <scope>NUCLEOTIDE SEQUENCE [LARGE SCALE GENOMIC DNA]</scope>
</reference>
<keyword evidence="10" id="KW-1185">Reference proteome</keyword>
<evidence type="ECO:0000256" key="4">
    <source>
        <dbReference type="ARBA" id="ARBA00022833"/>
    </source>
</evidence>
<dbReference type="AlphaFoldDB" id="A0A0G4GGE7"/>
<dbReference type="OMA" id="MVEMEYS"/>
<accession>A0A0G4GGE7</accession>
<dbReference type="SMART" id="SM01057">
    <property type="entry name" value="Carb_anhydrase"/>
    <property type="match status" value="1"/>
</dbReference>
<dbReference type="InParanoid" id="A0A0G4GGE7"/>
<dbReference type="VEuPathDB" id="CryptoDB:Vbra_17776"/>
<dbReference type="PhylomeDB" id="A0A0G4GGE7"/>
<keyword evidence="7" id="KW-0732">Signal</keyword>
<keyword evidence="4" id="KW-0862">Zinc</keyword>
<dbReference type="InterPro" id="IPR001148">
    <property type="entry name" value="CA_dom"/>
</dbReference>
<dbReference type="EC" id="4.2.1.1" evidence="2"/>
<dbReference type="PROSITE" id="PS51144">
    <property type="entry name" value="ALPHA_CA_2"/>
    <property type="match status" value="1"/>
</dbReference>
<sequence length="309" mass="33799">MVCLRAAVCLVGLVAAVSAKPAVRGRALQQYYTYGSQGDDWTFGECESTIRQSPIDLRSEDVDVPPVGTKFEVVLNYRYANCSEVIISNSGHGVQYDCAELALLPGEEEVGGDGINGTDIAGEMIKQRSPLTAGFGGSYTNETFYRVLQFHFHAPAEHRVDGNQPALELHIVHQASDGSLMVLGIFYDVGREPDAFLQRLIDAGFPPANETMTYTDPLGLSLADEVARFLPTELPGLPLLAYHYKGSLTTPPCSEVVDWYVVRGTLTATRAQLDAFDDVLITEGEGNFRDVVNDQNVQDLYFTTVTTLF</sequence>
<evidence type="ECO:0000256" key="5">
    <source>
        <dbReference type="ARBA" id="ARBA00023239"/>
    </source>
</evidence>
<evidence type="ECO:0000256" key="2">
    <source>
        <dbReference type="ARBA" id="ARBA00012925"/>
    </source>
</evidence>
<feature type="domain" description="Alpha-carbonic anhydrase" evidence="8">
    <location>
        <begin position="30"/>
        <end position="301"/>
    </location>
</feature>
<dbReference type="GO" id="GO:0008270">
    <property type="term" value="F:zinc ion binding"/>
    <property type="evidence" value="ECO:0007669"/>
    <property type="project" value="InterPro"/>
</dbReference>
<dbReference type="InterPro" id="IPR023561">
    <property type="entry name" value="Carbonic_anhydrase_a-class"/>
</dbReference>
<evidence type="ECO:0000256" key="7">
    <source>
        <dbReference type="SAM" id="SignalP"/>
    </source>
</evidence>
<proteinExistence type="inferred from homology"/>
<evidence type="ECO:0000259" key="8">
    <source>
        <dbReference type="PROSITE" id="PS51144"/>
    </source>
</evidence>